<name>A0A147I553_9SPHN</name>
<sequence length="698" mass="77707">MNHDDERVEGRVADRRAVLRNALGLSLLPMGAGMLSGCGADQAGGASASANTGVLTADSGAATFSALGNTTSFAIAVLPDTQFYSRYATAAESNQFMRKYGSEPFNAQTQWIVDNAAAFNIPFVIHLGDVVDQADKPDQWRVADAAMKKLEAARIPYSILAGNHDVLAGYDYRGPWDQSWGTDAQRNLWAEPYLQWFPASRAAQQSTFRERDGSGFHEYHTFTKFGIEFMVLSLSWRISDAGIAWARDVIRRNPKLPVILSNHQLLNIDVDAVSPLETEYGKMLWERLIRDNDQIFMTLNGHHHGAAHLTKINDFGNAVEEMVVDYQMAYQGGNALMRLYEIDFTGNKIDVLSFSPWVVTKPANTLNQFDRAVLTEANERFSIAMNFKKRFAGFMKWKPVMANSGTPILPAVQAKLLANYTDPVVVPPVRPRDVNDYPKQADTYAHWRPAGVAGTIVQVGDTLPDETGQFPMTRVPLVAPAQVEDVVWSDDKHYLSSAPGSVRFLNTDKVTVRNSSFSTAVGASINNRSFWDGYTMEAFIKVDPAWTRENHRWGNILGRVGNRGNLPGFRGGDREASSVLFAISSLREVQWEVVPASNASYPQTNWSGEIMRDTWYHIAIVCDPKTRETIMYVDGAPVLRNVIGEIGMRSQGADKPWILGASWWNGLRKDGFFGWIGEVRLVPRPLTPDQWLTARRAS</sequence>
<dbReference type="InterPro" id="IPR013320">
    <property type="entry name" value="ConA-like_dom_sf"/>
</dbReference>
<dbReference type="Pfam" id="PF00149">
    <property type="entry name" value="Metallophos"/>
    <property type="match status" value="1"/>
</dbReference>
<dbReference type="Gene3D" id="2.60.120.200">
    <property type="match status" value="1"/>
</dbReference>
<proteinExistence type="predicted"/>
<dbReference type="SUPFAM" id="SSF56300">
    <property type="entry name" value="Metallo-dependent phosphatases"/>
    <property type="match status" value="1"/>
</dbReference>
<gene>
    <name evidence="2" type="ORF">NS334_07080</name>
</gene>
<dbReference type="SUPFAM" id="SSF49899">
    <property type="entry name" value="Concanavalin A-like lectins/glucanases"/>
    <property type="match status" value="1"/>
</dbReference>
<dbReference type="EMBL" id="LDTB01000017">
    <property type="protein sequence ID" value="KTT73708.1"/>
    <property type="molecule type" value="Genomic_DNA"/>
</dbReference>
<reference evidence="2 3" key="1">
    <citation type="journal article" date="2016" name="Front. Microbiol.">
        <title>Genomic Resource of Rice Seed Associated Bacteria.</title>
        <authorList>
            <person name="Midha S."/>
            <person name="Bansal K."/>
            <person name="Sharma S."/>
            <person name="Kumar N."/>
            <person name="Patil P.P."/>
            <person name="Chaudhry V."/>
            <person name="Patil P.B."/>
        </authorList>
    </citation>
    <scope>NUCLEOTIDE SEQUENCE [LARGE SCALE GENOMIC DNA]</scope>
    <source>
        <strain evidence="2 3">NS334</strain>
    </source>
</reference>
<dbReference type="InterPro" id="IPR051918">
    <property type="entry name" value="STPP_CPPED1"/>
</dbReference>
<accession>A0A147I553</accession>
<organism evidence="2 3">
    <name type="scientific">Sphingomonas endophytica</name>
    <dbReference type="NCBI Taxonomy" id="869719"/>
    <lineage>
        <taxon>Bacteria</taxon>
        <taxon>Pseudomonadati</taxon>
        <taxon>Pseudomonadota</taxon>
        <taxon>Alphaproteobacteria</taxon>
        <taxon>Sphingomonadales</taxon>
        <taxon>Sphingomonadaceae</taxon>
        <taxon>Sphingomonas</taxon>
    </lineage>
</organism>
<dbReference type="Pfam" id="PF13385">
    <property type="entry name" value="Laminin_G_3"/>
    <property type="match status" value="1"/>
</dbReference>
<dbReference type="Proteomes" id="UP000074310">
    <property type="component" value="Unassembled WGS sequence"/>
</dbReference>
<dbReference type="GO" id="GO:0016787">
    <property type="term" value="F:hydrolase activity"/>
    <property type="evidence" value="ECO:0007669"/>
    <property type="project" value="InterPro"/>
</dbReference>
<feature type="domain" description="Calcineurin-like phosphoesterase" evidence="1">
    <location>
        <begin position="76"/>
        <end position="304"/>
    </location>
</feature>
<dbReference type="PANTHER" id="PTHR43143">
    <property type="entry name" value="METALLOPHOSPHOESTERASE, CALCINEURIN SUPERFAMILY"/>
    <property type="match status" value="1"/>
</dbReference>
<dbReference type="PANTHER" id="PTHR43143:SF5">
    <property type="entry name" value="SECRETED PROTEIN"/>
    <property type="match status" value="1"/>
</dbReference>
<protein>
    <submittedName>
        <fullName evidence="2">Modulator protein</fullName>
    </submittedName>
</protein>
<dbReference type="RefSeq" id="WP_058755270.1">
    <property type="nucleotide sequence ID" value="NZ_LDTB01000017.1"/>
</dbReference>
<evidence type="ECO:0000313" key="3">
    <source>
        <dbReference type="Proteomes" id="UP000074310"/>
    </source>
</evidence>
<dbReference type="InterPro" id="IPR004843">
    <property type="entry name" value="Calcineurin-like_PHP"/>
</dbReference>
<dbReference type="Gene3D" id="3.60.21.10">
    <property type="match status" value="1"/>
</dbReference>
<dbReference type="InterPro" id="IPR029052">
    <property type="entry name" value="Metallo-depent_PP-like"/>
</dbReference>
<dbReference type="OrthoDB" id="475207at2"/>
<comment type="caution">
    <text evidence="2">The sequence shown here is derived from an EMBL/GenBank/DDBJ whole genome shotgun (WGS) entry which is preliminary data.</text>
</comment>
<dbReference type="AlphaFoldDB" id="A0A147I553"/>
<evidence type="ECO:0000259" key="1">
    <source>
        <dbReference type="Pfam" id="PF00149"/>
    </source>
</evidence>
<dbReference type="PATRIC" id="fig|869719.3.peg.935"/>
<keyword evidence="3" id="KW-1185">Reference proteome</keyword>
<evidence type="ECO:0000313" key="2">
    <source>
        <dbReference type="EMBL" id="KTT73708.1"/>
    </source>
</evidence>